<evidence type="ECO:0000313" key="2">
    <source>
        <dbReference type="EMBL" id="KAF2674777.1"/>
    </source>
</evidence>
<dbReference type="EMBL" id="MU004230">
    <property type="protein sequence ID" value="KAF2674777.1"/>
    <property type="molecule type" value="Genomic_DNA"/>
</dbReference>
<feature type="compositionally biased region" description="Acidic residues" evidence="1">
    <location>
        <begin position="10"/>
        <end position="56"/>
    </location>
</feature>
<name>A0A6A6UTL0_9PEZI</name>
<feature type="region of interest" description="Disordered" evidence="1">
    <location>
        <begin position="1"/>
        <end position="71"/>
    </location>
</feature>
<protein>
    <submittedName>
        <fullName evidence="2">Uncharacterized protein</fullName>
    </submittedName>
</protein>
<organism evidence="2 3">
    <name type="scientific">Microthyrium microscopicum</name>
    <dbReference type="NCBI Taxonomy" id="703497"/>
    <lineage>
        <taxon>Eukaryota</taxon>
        <taxon>Fungi</taxon>
        <taxon>Dikarya</taxon>
        <taxon>Ascomycota</taxon>
        <taxon>Pezizomycotina</taxon>
        <taxon>Dothideomycetes</taxon>
        <taxon>Dothideomycetes incertae sedis</taxon>
        <taxon>Microthyriales</taxon>
        <taxon>Microthyriaceae</taxon>
        <taxon>Microthyrium</taxon>
    </lineage>
</organism>
<evidence type="ECO:0000256" key="1">
    <source>
        <dbReference type="SAM" id="MobiDB-lite"/>
    </source>
</evidence>
<proteinExistence type="predicted"/>
<keyword evidence="3" id="KW-1185">Reference proteome</keyword>
<gene>
    <name evidence="2" type="ORF">BT63DRAFT_449771</name>
</gene>
<accession>A0A6A6UTL0</accession>
<evidence type="ECO:0000313" key="3">
    <source>
        <dbReference type="Proteomes" id="UP000799302"/>
    </source>
</evidence>
<dbReference type="Proteomes" id="UP000799302">
    <property type="component" value="Unassembled WGS sequence"/>
</dbReference>
<dbReference type="AlphaFoldDB" id="A0A6A6UTL0"/>
<feature type="region of interest" description="Disordered" evidence="1">
    <location>
        <begin position="244"/>
        <end position="269"/>
    </location>
</feature>
<reference evidence="2" key="1">
    <citation type="journal article" date="2020" name="Stud. Mycol.">
        <title>101 Dothideomycetes genomes: a test case for predicting lifestyles and emergence of pathogens.</title>
        <authorList>
            <person name="Haridas S."/>
            <person name="Albert R."/>
            <person name="Binder M."/>
            <person name="Bloem J."/>
            <person name="Labutti K."/>
            <person name="Salamov A."/>
            <person name="Andreopoulos B."/>
            <person name="Baker S."/>
            <person name="Barry K."/>
            <person name="Bills G."/>
            <person name="Bluhm B."/>
            <person name="Cannon C."/>
            <person name="Castanera R."/>
            <person name="Culley D."/>
            <person name="Daum C."/>
            <person name="Ezra D."/>
            <person name="Gonzalez J."/>
            <person name="Henrissat B."/>
            <person name="Kuo A."/>
            <person name="Liang C."/>
            <person name="Lipzen A."/>
            <person name="Lutzoni F."/>
            <person name="Magnuson J."/>
            <person name="Mondo S."/>
            <person name="Nolan M."/>
            <person name="Ohm R."/>
            <person name="Pangilinan J."/>
            <person name="Park H.-J."/>
            <person name="Ramirez L."/>
            <person name="Alfaro M."/>
            <person name="Sun H."/>
            <person name="Tritt A."/>
            <person name="Yoshinaga Y."/>
            <person name="Zwiers L.-H."/>
            <person name="Turgeon B."/>
            <person name="Goodwin S."/>
            <person name="Spatafora J."/>
            <person name="Crous P."/>
            <person name="Grigoriev I."/>
        </authorList>
    </citation>
    <scope>NUCLEOTIDE SEQUENCE</scope>
    <source>
        <strain evidence="2">CBS 115976</strain>
    </source>
</reference>
<sequence>MDQIAPEIIDLTEDDDVDMTEDDDHDMTEDDDHDMTEDDDIDMTEDDDDDMTESEIIDLTGSDVSPTESEITDPIQPEVIDLTGTDSESEPEDEVSSAWRELERWAMAMKVCIRFNKRAVGSSFAACHSGTQVYFARGQWQATKGALKAQGVFGENYERFGSLYELAIDLAQVFGLPGNKDKAYFELDSTLPRLVPLSIFAVPRAGDRVQRVPEHTDAKARRGNGGKALCCVVVGTDETELRFGPLSLKPPKPEDVSGDSDGSGYGSGDSAVGVTPHGTYFGDLANPRALPDGNVCAVHYLDDIRQLLMENWDAWVKDYGVSCLGEDKMRFAIRQKYYPTPI</sequence>